<dbReference type="Gene3D" id="3.40.190.10">
    <property type="entry name" value="Periplasmic binding protein-like II"/>
    <property type="match status" value="1"/>
</dbReference>
<proteinExistence type="predicted"/>
<reference evidence="1" key="1">
    <citation type="submission" date="2020-10" db="EMBL/GenBank/DDBJ databases">
        <title>Taxonomic study of unclassified bacteria belonging to the class Ktedonobacteria.</title>
        <authorList>
            <person name="Yabe S."/>
            <person name="Wang C.M."/>
            <person name="Zheng Y."/>
            <person name="Sakai Y."/>
            <person name="Cavaletti L."/>
            <person name="Monciardini P."/>
            <person name="Donadio S."/>
        </authorList>
    </citation>
    <scope>NUCLEOTIDE SEQUENCE</scope>
    <source>
        <strain evidence="1">ID150040</strain>
    </source>
</reference>
<dbReference type="Pfam" id="PF01547">
    <property type="entry name" value="SBP_bac_1"/>
    <property type="match status" value="1"/>
</dbReference>
<dbReference type="PANTHER" id="PTHR43649">
    <property type="entry name" value="ARABINOSE-BINDING PROTEIN-RELATED"/>
    <property type="match status" value="1"/>
</dbReference>
<dbReference type="InterPro" id="IPR006059">
    <property type="entry name" value="SBP"/>
</dbReference>
<dbReference type="CDD" id="cd13585">
    <property type="entry name" value="PBP2_TMBP_like"/>
    <property type="match status" value="1"/>
</dbReference>
<dbReference type="AlphaFoldDB" id="A0A8J3IKC4"/>
<dbReference type="PANTHER" id="PTHR43649:SF12">
    <property type="entry name" value="DIACETYLCHITOBIOSE BINDING PROTEIN DASA"/>
    <property type="match status" value="1"/>
</dbReference>
<keyword evidence="2" id="KW-1185">Reference proteome</keyword>
<evidence type="ECO:0000313" key="1">
    <source>
        <dbReference type="EMBL" id="GHO97169.1"/>
    </source>
</evidence>
<accession>A0A8J3IKC4</accession>
<comment type="caution">
    <text evidence="1">The sequence shown here is derived from an EMBL/GenBank/DDBJ whole genome shotgun (WGS) entry which is preliminary data.</text>
</comment>
<sequence length="459" mass="50468">MSDSTTSSRINRRHFLASSTVTLGSLVGAGAILNACNTSSPSSTSSTKGGGSATTLTVMYASNEFTKEYIAEFEKLNPDIKIKFLEFDQTRLNSMFAANNPPDFIRGAAVGSSNNSARGLALSLDPYLEKSSVLKKSDLLAINDAWRWDGKQTGQGPYYGITKDWSQDATLWYNQALFDQAKVPYLSQTEPTTYDQLFTIGTKLTTRQGGKTLVYGFGAEWAWNLFAPLMTMIAQQGGEIYNADRSEVDFTKPEARKAIEWYVNYQQARLGPTSLDPAPDGWDGPDFLAKRMAISQDGYWFGGNIVTASDDIKTHARLAPAPTFGSKRFSPSYAGIGAWIPAASKNKDAAWKLMEYFMGGRPAQDRAKSGWGIPALKSLLPEMPQSLPYQKEAFQSMQNELQYIGILPDSPYITITGYNTIFDKYIQQAAKKQISAAAACEQITKDANNLLKQGKQQLS</sequence>
<dbReference type="SUPFAM" id="SSF53850">
    <property type="entry name" value="Periplasmic binding protein-like II"/>
    <property type="match status" value="1"/>
</dbReference>
<dbReference type="RefSeq" id="WP_220207748.1">
    <property type="nucleotide sequence ID" value="NZ_BNJK01000001.1"/>
</dbReference>
<name>A0A8J3IKC4_9CHLR</name>
<protein>
    <submittedName>
        <fullName evidence="1">Sugar ABC transporter substrate-binding protein</fullName>
    </submittedName>
</protein>
<gene>
    <name evidence="1" type="ORF">KSF_072170</name>
</gene>
<dbReference type="Proteomes" id="UP000597444">
    <property type="component" value="Unassembled WGS sequence"/>
</dbReference>
<evidence type="ECO:0000313" key="2">
    <source>
        <dbReference type="Proteomes" id="UP000597444"/>
    </source>
</evidence>
<organism evidence="1 2">
    <name type="scientific">Reticulibacter mediterranei</name>
    <dbReference type="NCBI Taxonomy" id="2778369"/>
    <lineage>
        <taxon>Bacteria</taxon>
        <taxon>Bacillati</taxon>
        <taxon>Chloroflexota</taxon>
        <taxon>Ktedonobacteria</taxon>
        <taxon>Ktedonobacterales</taxon>
        <taxon>Reticulibacteraceae</taxon>
        <taxon>Reticulibacter</taxon>
    </lineage>
</organism>
<dbReference type="InterPro" id="IPR050490">
    <property type="entry name" value="Bact_solute-bd_prot1"/>
</dbReference>
<dbReference type="InterPro" id="IPR006311">
    <property type="entry name" value="TAT_signal"/>
</dbReference>
<dbReference type="EMBL" id="BNJK01000001">
    <property type="protein sequence ID" value="GHO97169.1"/>
    <property type="molecule type" value="Genomic_DNA"/>
</dbReference>
<dbReference type="PROSITE" id="PS51318">
    <property type="entry name" value="TAT"/>
    <property type="match status" value="1"/>
</dbReference>